<dbReference type="Proteomes" id="UP000054166">
    <property type="component" value="Unassembled WGS sequence"/>
</dbReference>
<reference evidence="3" key="2">
    <citation type="submission" date="2015-01" db="EMBL/GenBank/DDBJ databases">
        <title>Evolutionary Origins and Diversification of the Mycorrhizal Mutualists.</title>
        <authorList>
            <consortium name="DOE Joint Genome Institute"/>
            <consortium name="Mycorrhizal Genomics Consortium"/>
            <person name="Kohler A."/>
            <person name="Kuo A."/>
            <person name="Nagy L.G."/>
            <person name="Floudas D."/>
            <person name="Copeland A."/>
            <person name="Barry K.W."/>
            <person name="Cichocki N."/>
            <person name="Veneault-Fourrey C."/>
            <person name="LaButti K."/>
            <person name="Lindquist E.A."/>
            <person name="Lipzen A."/>
            <person name="Lundell T."/>
            <person name="Morin E."/>
            <person name="Murat C."/>
            <person name="Riley R."/>
            <person name="Ohm R."/>
            <person name="Sun H."/>
            <person name="Tunlid A."/>
            <person name="Henrissat B."/>
            <person name="Grigoriev I.V."/>
            <person name="Hibbett D.S."/>
            <person name="Martin F."/>
        </authorList>
    </citation>
    <scope>NUCLEOTIDE SEQUENCE [LARGE SCALE GENOMIC DNA]</scope>
    <source>
        <strain evidence="3">F 1598</strain>
    </source>
</reference>
<reference evidence="2 3" key="1">
    <citation type="submission" date="2014-04" db="EMBL/GenBank/DDBJ databases">
        <authorList>
            <consortium name="DOE Joint Genome Institute"/>
            <person name="Kuo A."/>
            <person name="Tarkka M."/>
            <person name="Buscot F."/>
            <person name="Kohler A."/>
            <person name="Nagy L.G."/>
            <person name="Floudas D."/>
            <person name="Copeland A."/>
            <person name="Barry K.W."/>
            <person name="Cichocki N."/>
            <person name="Veneault-Fourrey C."/>
            <person name="LaButti K."/>
            <person name="Lindquist E.A."/>
            <person name="Lipzen A."/>
            <person name="Lundell T."/>
            <person name="Morin E."/>
            <person name="Murat C."/>
            <person name="Sun H."/>
            <person name="Tunlid A."/>
            <person name="Henrissat B."/>
            <person name="Grigoriev I.V."/>
            <person name="Hibbett D.S."/>
            <person name="Martin F."/>
            <person name="Nordberg H.P."/>
            <person name="Cantor M.N."/>
            <person name="Hua S.X."/>
        </authorList>
    </citation>
    <scope>NUCLEOTIDE SEQUENCE [LARGE SCALE GENOMIC DNA]</scope>
    <source>
        <strain evidence="2 3">F 1598</strain>
    </source>
</reference>
<feature type="region of interest" description="Disordered" evidence="1">
    <location>
        <begin position="1"/>
        <end position="40"/>
    </location>
</feature>
<feature type="compositionally biased region" description="Polar residues" evidence="1">
    <location>
        <begin position="19"/>
        <end position="35"/>
    </location>
</feature>
<evidence type="ECO:0000256" key="1">
    <source>
        <dbReference type="SAM" id="MobiDB-lite"/>
    </source>
</evidence>
<dbReference type="InParanoid" id="A0A0C3FGL9"/>
<dbReference type="OrthoDB" id="5876637at2759"/>
<proteinExistence type="predicted"/>
<evidence type="ECO:0000313" key="3">
    <source>
        <dbReference type="Proteomes" id="UP000054166"/>
    </source>
</evidence>
<feature type="compositionally biased region" description="Basic and acidic residues" evidence="1">
    <location>
        <begin position="81"/>
        <end position="99"/>
    </location>
</feature>
<keyword evidence="3" id="KW-1185">Reference proteome</keyword>
<name>A0A0C3FGL9_PILCF</name>
<feature type="region of interest" description="Disordered" evidence="1">
    <location>
        <begin position="57"/>
        <end position="229"/>
    </location>
</feature>
<evidence type="ECO:0000313" key="2">
    <source>
        <dbReference type="EMBL" id="KIM83505.1"/>
    </source>
</evidence>
<gene>
    <name evidence="2" type="ORF">PILCRDRAFT_819123</name>
</gene>
<feature type="compositionally biased region" description="Basic and acidic residues" evidence="1">
    <location>
        <begin position="9"/>
        <end position="18"/>
    </location>
</feature>
<feature type="region of interest" description="Disordered" evidence="1">
    <location>
        <begin position="245"/>
        <end position="268"/>
    </location>
</feature>
<dbReference type="AlphaFoldDB" id="A0A0C3FGL9"/>
<sequence length="268" mass="29944">MPHKRAKRSVREEQRSQKGSDYAPSSNQTSKQAISSEGIPKSVARVLNAAHVRQEWREKKRKLEFGEDIGERDRKSKKRRVDGSGDAKGKTMAQHDSKTKNKSLGIQPGESLGHFNRRVEDDMRPLVKTAMQSSSAQARKVRKAELDAKFKPKAASAADEKSSHSSLPDPISKHDGRPTEFQSSSTSAPRRLNDIAQAPPEFKKLPRGVKDRTKATSGRDGVLSMKQKLMMEEEREKAIARYRALKERRRLEGVSGGERAGGDDDDDE</sequence>
<organism evidence="2 3">
    <name type="scientific">Piloderma croceum (strain F 1598)</name>
    <dbReference type="NCBI Taxonomy" id="765440"/>
    <lineage>
        <taxon>Eukaryota</taxon>
        <taxon>Fungi</taxon>
        <taxon>Dikarya</taxon>
        <taxon>Basidiomycota</taxon>
        <taxon>Agaricomycotina</taxon>
        <taxon>Agaricomycetes</taxon>
        <taxon>Agaricomycetidae</taxon>
        <taxon>Atheliales</taxon>
        <taxon>Atheliaceae</taxon>
        <taxon>Piloderma</taxon>
    </lineage>
</organism>
<dbReference type="STRING" id="765440.A0A0C3FGL9"/>
<protein>
    <submittedName>
        <fullName evidence="2">Uncharacterized protein</fullName>
    </submittedName>
</protein>
<feature type="compositionally biased region" description="Basic and acidic residues" evidence="1">
    <location>
        <begin position="57"/>
        <end position="74"/>
    </location>
</feature>
<dbReference type="EMBL" id="KN832990">
    <property type="protein sequence ID" value="KIM83505.1"/>
    <property type="molecule type" value="Genomic_DNA"/>
</dbReference>
<feature type="compositionally biased region" description="Basic and acidic residues" evidence="1">
    <location>
        <begin position="201"/>
        <end position="214"/>
    </location>
</feature>
<dbReference type="HOGENOM" id="CLU_075896_0_0_1"/>
<accession>A0A0C3FGL9</accession>